<feature type="compositionally biased region" description="Low complexity" evidence="1">
    <location>
        <begin position="136"/>
        <end position="146"/>
    </location>
</feature>
<sequence length="264" mass="30844">MYLGSIFVFFSLLFFFIRNPFFSMERLPDEIILRIASFIATTEWQLLELEKVSTKLRCLIQDQTLWYQLFQQNFKNWGYHIPYAFRRQLIDWRAFVIHLAKQKRRSRSLTFDFVPDEPSLDPVINRKRKIHELARSSSSPSPSSPSYKNLTRPQEPNFVDNHQHYIRDSTALSSTDDSLYTMPDMTSASIDLSPHGPSSSIPLAEPSFDRSSLRHIFTRRLLYPSVFKTPCCGHQSCHSNWCGGYWKASKSCCTRRLSLKAIRT</sequence>
<dbReference type="InterPro" id="IPR001810">
    <property type="entry name" value="F-box_dom"/>
</dbReference>
<evidence type="ECO:0000313" key="3">
    <source>
        <dbReference type="EMBL" id="ORZ08383.1"/>
    </source>
</evidence>
<protein>
    <recommendedName>
        <fullName evidence="2">F-box domain-containing protein</fullName>
    </recommendedName>
</protein>
<evidence type="ECO:0000313" key="4">
    <source>
        <dbReference type="Proteomes" id="UP000193560"/>
    </source>
</evidence>
<dbReference type="SUPFAM" id="SSF81383">
    <property type="entry name" value="F-box domain"/>
    <property type="match status" value="1"/>
</dbReference>
<gene>
    <name evidence="3" type="ORF">BCR42DRAFT_144489</name>
</gene>
<feature type="domain" description="F-box" evidence="2">
    <location>
        <begin position="21"/>
        <end position="69"/>
    </location>
</feature>
<dbReference type="Gene3D" id="1.20.1280.50">
    <property type="match status" value="1"/>
</dbReference>
<keyword evidence="4" id="KW-1185">Reference proteome</keyword>
<dbReference type="AlphaFoldDB" id="A0A1X2I388"/>
<comment type="caution">
    <text evidence="3">The sequence shown here is derived from an EMBL/GenBank/DDBJ whole genome shotgun (WGS) entry which is preliminary data.</text>
</comment>
<organism evidence="3 4">
    <name type="scientific">Absidia repens</name>
    <dbReference type="NCBI Taxonomy" id="90262"/>
    <lineage>
        <taxon>Eukaryota</taxon>
        <taxon>Fungi</taxon>
        <taxon>Fungi incertae sedis</taxon>
        <taxon>Mucoromycota</taxon>
        <taxon>Mucoromycotina</taxon>
        <taxon>Mucoromycetes</taxon>
        <taxon>Mucorales</taxon>
        <taxon>Cunninghamellaceae</taxon>
        <taxon>Absidia</taxon>
    </lineage>
</organism>
<feature type="region of interest" description="Disordered" evidence="1">
    <location>
        <begin position="132"/>
        <end position="159"/>
    </location>
</feature>
<evidence type="ECO:0000259" key="2">
    <source>
        <dbReference type="PROSITE" id="PS50181"/>
    </source>
</evidence>
<proteinExistence type="predicted"/>
<evidence type="ECO:0000256" key="1">
    <source>
        <dbReference type="SAM" id="MobiDB-lite"/>
    </source>
</evidence>
<dbReference type="InterPro" id="IPR036047">
    <property type="entry name" value="F-box-like_dom_sf"/>
</dbReference>
<dbReference type="STRING" id="90262.A0A1X2I388"/>
<name>A0A1X2I388_9FUNG</name>
<dbReference type="Pfam" id="PF12937">
    <property type="entry name" value="F-box-like"/>
    <property type="match status" value="1"/>
</dbReference>
<dbReference type="PROSITE" id="PS50181">
    <property type="entry name" value="FBOX"/>
    <property type="match status" value="1"/>
</dbReference>
<dbReference type="EMBL" id="MCGE01000031">
    <property type="protein sequence ID" value="ORZ08383.1"/>
    <property type="molecule type" value="Genomic_DNA"/>
</dbReference>
<dbReference type="Proteomes" id="UP000193560">
    <property type="component" value="Unassembled WGS sequence"/>
</dbReference>
<reference evidence="3 4" key="1">
    <citation type="submission" date="2016-07" db="EMBL/GenBank/DDBJ databases">
        <title>Pervasive Adenine N6-methylation of Active Genes in Fungi.</title>
        <authorList>
            <consortium name="DOE Joint Genome Institute"/>
            <person name="Mondo S.J."/>
            <person name="Dannebaum R.O."/>
            <person name="Kuo R.C."/>
            <person name="Labutti K."/>
            <person name="Haridas S."/>
            <person name="Kuo A."/>
            <person name="Salamov A."/>
            <person name="Ahrendt S.R."/>
            <person name="Lipzen A."/>
            <person name="Sullivan W."/>
            <person name="Andreopoulos W.B."/>
            <person name="Clum A."/>
            <person name="Lindquist E."/>
            <person name="Daum C."/>
            <person name="Ramamoorthy G.K."/>
            <person name="Gryganskyi A."/>
            <person name="Culley D."/>
            <person name="Magnuson J.K."/>
            <person name="James T.Y."/>
            <person name="O'Malley M.A."/>
            <person name="Stajich J.E."/>
            <person name="Spatafora J.W."/>
            <person name="Visel A."/>
            <person name="Grigoriev I.V."/>
        </authorList>
    </citation>
    <scope>NUCLEOTIDE SEQUENCE [LARGE SCALE GENOMIC DNA]</scope>
    <source>
        <strain evidence="3 4">NRRL 1336</strain>
    </source>
</reference>
<accession>A0A1X2I388</accession>